<reference evidence="5 6" key="1">
    <citation type="submission" date="2023-01" db="EMBL/GenBank/DDBJ databases">
        <title>Analysis of 21 Apiospora genomes using comparative genomics revels a genus with tremendous synthesis potential of carbohydrate active enzymes and secondary metabolites.</title>
        <authorList>
            <person name="Sorensen T."/>
        </authorList>
    </citation>
    <scope>NUCLEOTIDE SEQUENCE [LARGE SCALE GENOMIC DNA]</scope>
    <source>
        <strain evidence="5 6">CBS 117206</strain>
    </source>
</reference>
<evidence type="ECO:0000256" key="3">
    <source>
        <dbReference type="SAM" id="MobiDB-lite"/>
    </source>
</evidence>
<sequence length="595" mass="67044">MPDQRVLGGNSIVHYPHYLGVRDTRLPKQAVPREPPAQPFVLKEKGTSGKSGGRNSIPTQRAVKPRHDADFNRTPQVGKLWTPHNPAPSSPRTRGKKKAQLQSPVSPRLALVEYNEVSDENDPYVPQLKTRPIDHLQLVAEVKGIYAGLVMMESKCIEADNAHRTQTNGKLSNEQWQALIALHPTLLHEHHDFFNAPRTERLCGKYTAVPDRGYLTKERNVLELFANGCPVIALPDTGVTGNVMTEEYARSLGVDIDRDPKKRYIFENAVGTPFQSIGHVILDLALPGDSIIWKCGFAVVKRCAASIVLGKDFLKKAEVFTTYSHHLRKMALGLTRTLGGQLKKTWRLMLMESSRQQMRCSVDGQSTLAVADSGADINLVSLAYAQMRGWDITRLPLDEGFVILANGDARKVFGYVDMDLKIQGKSKSERFYVLDGLESSVILGDDTIDEFKVFGLDDVFVDMSDFDVNEAFCLIQWVERYDEMEREVDELLNGHQGHSQSPVAHWAKKYWSIPKRKAPKPTPKDLKMALRSRLDYLDTMDLNNEDHAKRQQESLKGEALVTANSDNRKRREKHDQLRRKILSEITKLESPSNAC</sequence>
<dbReference type="Proteomes" id="UP001392437">
    <property type="component" value="Unassembled WGS sequence"/>
</dbReference>
<feature type="domain" description="Peptidase A2" evidence="4">
    <location>
        <begin position="367"/>
        <end position="458"/>
    </location>
</feature>
<feature type="compositionally biased region" description="Basic and acidic residues" evidence="3">
    <location>
        <begin position="566"/>
        <end position="575"/>
    </location>
</feature>
<comment type="caution">
    <text evidence="5">The sequence shown here is derived from an EMBL/GenBank/DDBJ whole genome shotgun (WGS) entry which is preliminary data.</text>
</comment>
<dbReference type="CDD" id="cd00303">
    <property type="entry name" value="retropepsin_like"/>
    <property type="match status" value="2"/>
</dbReference>
<feature type="region of interest" description="Disordered" evidence="3">
    <location>
        <begin position="549"/>
        <end position="576"/>
    </location>
</feature>
<dbReference type="PROSITE" id="PS00141">
    <property type="entry name" value="ASP_PROTEASE"/>
    <property type="match status" value="1"/>
</dbReference>
<keyword evidence="2" id="KW-0378">Hydrolase</keyword>
<dbReference type="InterPro" id="IPR021109">
    <property type="entry name" value="Peptidase_aspartic_dom_sf"/>
</dbReference>
<evidence type="ECO:0000313" key="5">
    <source>
        <dbReference type="EMBL" id="KAK8106112.1"/>
    </source>
</evidence>
<evidence type="ECO:0000256" key="1">
    <source>
        <dbReference type="ARBA" id="ARBA00022750"/>
    </source>
</evidence>
<dbReference type="EMBL" id="JAQQWP010000008">
    <property type="protein sequence ID" value="KAK8106112.1"/>
    <property type="molecule type" value="Genomic_DNA"/>
</dbReference>
<evidence type="ECO:0000313" key="6">
    <source>
        <dbReference type="Proteomes" id="UP001392437"/>
    </source>
</evidence>
<dbReference type="Gene3D" id="2.40.70.10">
    <property type="entry name" value="Acid Proteases"/>
    <property type="match status" value="2"/>
</dbReference>
<dbReference type="SUPFAM" id="SSF50630">
    <property type="entry name" value="Acid proteases"/>
    <property type="match status" value="2"/>
</dbReference>
<evidence type="ECO:0000259" key="4">
    <source>
        <dbReference type="PROSITE" id="PS50175"/>
    </source>
</evidence>
<keyword evidence="1" id="KW-0645">Protease</keyword>
<organism evidence="5 6">
    <name type="scientific">Apiospora kogelbergensis</name>
    <dbReference type="NCBI Taxonomy" id="1337665"/>
    <lineage>
        <taxon>Eukaryota</taxon>
        <taxon>Fungi</taxon>
        <taxon>Dikarya</taxon>
        <taxon>Ascomycota</taxon>
        <taxon>Pezizomycotina</taxon>
        <taxon>Sordariomycetes</taxon>
        <taxon>Xylariomycetidae</taxon>
        <taxon>Amphisphaeriales</taxon>
        <taxon>Apiosporaceae</taxon>
        <taxon>Apiospora</taxon>
    </lineage>
</organism>
<dbReference type="GO" id="GO:0006508">
    <property type="term" value="P:proteolysis"/>
    <property type="evidence" value="ECO:0007669"/>
    <property type="project" value="InterPro"/>
</dbReference>
<dbReference type="GO" id="GO:0004190">
    <property type="term" value="F:aspartic-type endopeptidase activity"/>
    <property type="evidence" value="ECO:0007669"/>
    <property type="project" value="UniProtKB-KW"/>
</dbReference>
<dbReference type="AlphaFoldDB" id="A0AAW0QJF3"/>
<keyword evidence="6" id="KW-1185">Reference proteome</keyword>
<keyword evidence="1" id="KW-0064">Aspartyl protease</keyword>
<name>A0AAW0QJF3_9PEZI</name>
<evidence type="ECO:0000256" key="2">
    <source>
        <dbReference type="ARBA" id="ARBA00022801"/>
    </source>
</evidence>
<gene>
    <name evidence="5" type="ORF">PG999_009471</name>
</gene>
<accession>A0AAW0QJF3</accession>
<feature type="region of interest" description="Disordered" evidence="3">
    <location>
        <begin position="24"/>
        <end position="105"/>
    </location>
</feature>
<dbReference type="InterPro" id="IPR001995">
    <property type="entry name" value="Peptidase_A2_cat"/>
</dbReference>
<proteinExistence type="predicted"/>
<dbReference type="PROSITE" id="PS50175">
    <property type="entry name" value="ASP_PROT_RETROV"/>
    <property type="match status" value="1"/>
</dbReference>
<protein>
    <recommendedName>
        <fullName evidence="4">Peptidase A2 domain-containing protein</fullName>
    </recommendedName>
</protein>
<dbReference type="InterPro" id="IPR001969">
    <property type="entry name" value="Aspartic_peptidase_AS"/>
</dbReference>